<proteinExistence type="predicted"/>
<sequence>MRIDGQYKLSLKTPVGEQQGMMSLKTDGTTLSGNLQNTKGEVAFSGGSVQGNQIAFDTRIPTPIGKLKAHVTGQVSGTHFSGLAKLPLGSAQIEGDRIS</sequence>
<gene>
    <name evidence="1" type="ORF">VK792_08940</name>
</gene>
<dbReference type="RefSeq" id="WP_326297125.1">
    <property type="nucleotide sequence ID" value="NZ_JAYLLH010000010.1"/>
</dbReference>
<evidence type="ECO:0000313" key="1">
    <source>
        <dbReference type="EMBL" id="MEC3861407.1"/>
    </source>
</evidence>
<dbReference type="EMBL" id="JAYLLH010000010">
    <property type="protein sequence ID" value="MEC3861407.1"/>
    <property type="molecule type" value="Genomic_DNA"/>
</dbReference>
<name>A0ABU6HG19_9RHOB</name>
<comment type="caution">
    <text evidence="1">The sequence shown here is derived from an EMBL/GenBank/DDBJ whole genome shotgun (WGS) entry which is preliminary data.</text>
</comment>
<keyword evidence="2" id="KW-1185">Reference proteome</keyword>
<dbReference type="Proteomes" id="UP001348149">
    <property type="component" value="Unassembled WGS sequence"/>
</dbReference>
<accession>A0ABU6HG19</accession>
<reference evidence="1 2" key="1">
    <citation type="submission" date="2024-01" db="EMBL/GenBank/DDBJ databases">
        <title>Mesobacterium rodlantinim sp. nov., isolated from shallow sea hydrothermal systems off Kueishantao Island.</title>
        <authorList>
            <person name="Su Z."/>
            <person name="Tang K."/>
        </authorList>
    </citation>
    <scope>NUCLEOTIDE SEQUENCE [LARGE SCALE GENOMIC DNA]</scope>
    <source>
        <strain evidence="1 2">TK19101</strain>
    </source>
</reference>
<evidence type="ECO:0000313" key="2">
    <source>
        <dbReference type="Proteomes" id="UP001348149"/>
    </source>
</evidence>
<protein>
    <submittedName>
        <fullName evidence="1">Uncharacterized protein</fullName>
    </submittedName>
</protein>
<organism evidence="1 2">
    <name type="scientific">Mesobacterium hydrothermale</name>
    <dbReference type="NCBI Taxonomy" id="3111907"/>
    <lineage>
        <taxon>Bacteria</taxon>
        <taxon>Pseudomonadati</taxon>
        <taxon>Pseudomonadota</taxon>
        <taxon>Alphaproteobacteria</taxon>
        <taxon>Rhodobacterales</taxon>
        <taxon>Roseobacteraceae</taxon>
        <taxon>Mesobacterium</taxon>
    </lineage>
</organism>